<organism evidence="1 2">
    <name type="scientific">Candidatus Buchananbacteria bacterium RIFCSPHIGHO2_01_FULL_39_8</name>
    <dbReference type="NCBI Taxonomy" id="1797533"/>
    <lineage>
        <taxon>Bacteria</taxon>
        <taxon>Candidatus Buchananiibacteriota</taxon>
    </lineage>
</organism>
<sequence length="292" mass="32889">MIKDFKKRIQKLASQRRPKVLIGLYQGRHSESIAESVRRAQREVADVVVVGQTVDGVESIPAGPDMADIHKKMIEVVMRGDIEGVIRGNVEEHGLLRGLKDAMKLNIPENELRIQNPCVMEDLQGNIFALGPTSTVWGRNNNEKILWTDSAIRLLNWFDYKSPKLGFLTSTRKANYKKEPTDNPDLAWSWKTWESAEYLVDYYTKKGYRAKNYEIHVEHAVADGCDIICVAEGPIGNGIFRGAFFLGGAKMVAGPRLAMSIPYEDTSQSEQDYFVHFPFVVAMINGNLIAKK</sequence>
<evidence type="ECO:0000313" key="1">
    <source>
        <dbReference type="EMBL" id="OGY43119.1"/>
    </source>
</evidence>
<gene>
    <name evidence="1" type="ORF">A2731_03480</name>
</gene>
<protein>
    <submittedName>
        <fullName evidence="1">Uncharacterized protein</fullName>
    </submittedName>
</protein>
<dbReference type="Proteomes" id="UP000176241">
    <property type="component" value="Unassembled WGS sequence"/>
</dbReference>
<dbReference type="EMBL" id="MHIC01000053">
    <property type="protein sequence ID" value="OGY43119.1"/>
    <property type="molecule type" value="Genomic_DNA"/>
</dbReference>
<evidence type="ECO:0000313" key="2">
    <source>
        <dbReference type="Proteomes" id="UP000176241"/>
    </source>
</evidence>
<dbReference type="AlphaFoldDB" id="A0A1G1XSS0"/>
<reference evidence="1 2" key="1">
    <citation type="journal article" date="2016" name="Nat. Commun.">
        <title>Thousands of microbial genomes shed light on interconnected biogeochemical processes in an aquifer system.</title>
        <authorList>
            <person name="Anantharaman K."/>
            <person name="Brown C.T."/>
            <person name="Hug L.A."/>
            <person name="Sharon I."/>
            <person name="Castelle C.J."/>
            <person name="Probst A.J."/>
            <person name="Thomas B.C."/>
            <person name="Singh A."/>
            <person name="Wilkins M.J."/>
            <person name="Karaoz U."/>
            <person name="Brodie E.L."/>
            <person name="Williams K.H."/>
            <person name="Hubbard S.S."/>
            <person name="Banfield J.F."/>
        </authorList>
    </citation>
    <scope>NUCLEOTIDE SEQUENCE [LARGE SCALE GENOMIC DNA]</scope>
</reference>
<accession>A0A1G1XSS0</accession>
<name>A0A1G1XSS0_9BACT</name>
<comment type="caution">
    <text evidence="1">The sequence shown here is derived from an EMBL/GenBank/DDBJ whole genome shotgun (WGS) entry which is preliminary data.</text>
</comment>
<proteinExistence type="predicted"/>
<dbReference type="STRING" id="1797533.A2731_03480"/>